<dbReference type="GeneID" id="34457914"/>
<reference evidence="2" key="1">
    <citation type="journal article" date="2017" name="Genome Biol.">
        <title>Comparative genomics reveals high biological diversity and specific adaptations in the industrially and medically important fungal genus Aspergillus.</title>
        <authorList>
            <person name="de Vries R.P."/>
            <person name="Riley R."/>
            <person name="Wiebenga A."/>
            <person name="Aguilar-Osorio G."/>
            <person name="Amillis S."/>
            <person name="Uchima C.A."/>
            <person name="Anderluh G."/>
            <person name="Asadollahi M."/>
            <person name="Askin M."/>
            <person name="Barry K."/>
            <person name="Battaglia E."/>
            <person name="Bayram O."/>
            <person name="Benocci T."/>
            <person name="Braus-Stromeyer S.A."/>
            <person name="Caldana C."/>
            <person name="Canovas D."/>
            <person name="Cerqueira G.C."/>
            <person name="Chen F."/>
            <person name="Chen W."/>
            <person name="Choi C."/>
            <person name="Clum A."/>
            <person name="Dos Santos R.A."/>
            <person name="Damasio A.R."/>
            <person name="Diallinas G."/>
            <person name="Emri T."/>
            <person name="Fekete E."/>
            <person name="Flipphi M."/>
            <person name="Freyberg S."/>
            <person name="Gallo A."/>
            <person name="Gournas C."/>
            <person name="Habgood R."/>
            <person name="Hainaut M."/>
            <person name="Harispe M.L."/>
            <person name="Henrissat B."/>
            <person name="Hilden K.S."/>
            <person name="Hope R."/>
            <person name="Hossain A."/>
            <person name="Karabika E."/>
            <person name="Karaffa L."/>
            <person name="Karanyi Z."/>
            <person name="Krasevec N."/>
            <person name="Kuo A."/>
            <person name="Kusch H."/>
            <person name="LaButti K."/>
            <person name="Lagendijk E.L."/>
            <person name="Lapidus A."/>
            <person name="Levasseur A."/>
            <person name="Lindquist E."/>
            <person name="Lipzen A."/>
            <person name="Logrieco A.F."/>
            <person name="MacCabe A."/>
            <person name="Maekelae M.R."/>
            <person name="Malavazi I."/>
            <person name="Melin P."/>
            <person name="Meyer V."/>
            <person name="Mielnichuk N."/>
            <person name="Miskei M."/>
            <person name="Molnar A.P."/>
            <person name="Mule G."/>
            <person name="Ngan C.Y."/>
            <person name="Orejas M."/>
            <person name="Orosz E."/>
            <person name="Ouedraogo J.P."/>
            <person name="Overkamp K.M."/>
            <person name="Park H.-S."/>
            <person name="Perrone G."/>
            <person name="Piumi F."/>
            <person name="Punt P.J."/>
            <person name="Ram A.F."/>
            <person name="Ramon A."/>
            <person name="Rauscher S."/>
            <person name="Record E."/>
            <person name="Riano-Pachon D.M."/>
            <person name="Robert V."/>
            <person name="Roehrig J."/>
            <person name="Ruller R."/>
            <person name="Salamov A."/>
            <person name="Salih N.S."/>
            <person name="Samson R.A."/>
            <person name="Sandor E."/>
            <person name="Sanguinetti M."/>
            <person name="Schuetze T."/>
            <person name="Sepcic K."/>
            <person name="Shelest E."/>
            <person name="Sherlock G."/>
            <person name="Sophianopoulou V."/>
            <person name="Squina F.M."/>
            <person name="Sun H."/>
            <person name="Susca A."/>
            <person name="Todd R.B."/>
            <person name="Tsang A."/>
            <person name="Unkles S.E."/>
            <person name="van de Wiele N."/>
            <person name="van Rossen-Uffink D."/>
            <person name="Oliveira J.V."/>
            <person name="Vesth T.C."/>
            <person name="Visser J."/>
            <person name="Yu J.-H."/>
            <person name="Zhou M."/>
            <person name="Andersen M.R."/>
            <person name="Archer D.B."/>
            <person name="Baker S.E."/>
            <person name="Benoit I."/>
            <person name="Brakhage A.A."/>
            <person name="Braus G.H."/>
            <person name="Fischer R."/>
            <person name="Frisvad J.C."/>
            <person name="Goldman G.H."/>
            <person name="Houbraken J."/>
            <person name="Oakley B."/>
            <person name="Pocsi I."/>
            <person name="Scazzocchio C."/>
            <person name="Seiboth B."/>
            <person name="vanKuyk P.A."/>
            <person name="Wortman J."/>
            <person name="Dyer P.S."/>
            <person name="Grigoriev I.V."/>
        </authorList>
    </citation>
    <scope>NUCLEOTIDE SEQUENCE [LARGE SCALE GENOMIC DNA]</scope>
    <source>
        <strain evidence="2">CBS 516.65</strain>
    </source>
</reference>
<evidence type="ECO:0000313" key="1">
    <source>
        <dbReference type="EMBL" id="OJJ78477.1"/>
    </source>
</evidence>
<organism evidence="1 2">
    <name type="scientific">Aspergillus glaucus CBS 516.65</name>
    <dbReference type="NCBI Taxonomy" id="1160497"/>
    <lineage>
        <taxon>Eukaryota</taxon>
        <taxon>Fungi</taxon>
        <taxon>Dikarya</taxon>
        <taxon>Ascomycota</taxon>
        <taxon>Pezizomycotina</taxon>
        <taxon>Eurotiomycetes</taxon>
        <taxon>Eurotiomycetidae</taxon>
        <taxon>Eurotiales</taxon>
        <taxon>Aspergillaceae</taxon>
        <taxon>Aspergillus</taxon>
        <taxon>Aspergillus subgen. Aspergillus</taxon>
    </lineage>
</organism>
<sequence>REFEEVINKCVSHSNSQRPSLRDCTRLQYMKGISLISGPLWLGTECSGASRPISFAKETGFHPLSFVGDFVEFDIVDGFFSLHTTSLGSPCDIINNVGNPNNRSHLYSVTGTEPVCSIACPVLRSCYCDQQIHFALNPGEQKVTFMSNIASTTVVMMSTTLPISHTPRSTVTSVVWVTGG</sequence>
<dbReference type="RefSeq" id="XP_022395175.1">
    <property type="nucleotide sequence ID" value="XM_022541653.1"/>
</dbReference>
<protein>
    <submittedName>
        <fullName evidence="1">Uncharacterized protein</fullName>
    </submittedName>
</protein>
<dbReference type="Proteomes" id="UP000184300">
    <property type="component" value="Unassembled WGS sequence"/>
</dbReference>
<evidence type="ECO:0000313" key="2">
    <source>
        <dbReference type="Proteomes" id="UP000184300"/>
    </source>
</evidence>
<accession>A0A1L9V3H2</accession>
<dbReference type="AlphaFoldDB" id="A0A1L9V3H2"/>
<feature type="non-terminal residue" evidence="1">
    <location>
        <position position="1"/>
    </location>
</feature>
<name>A0A1L9V3H2_ASPGL</name>
<dbReference type="VEuPathDB" id="FungiDB:ASPGLDRAFT_138858"/>
<keyword evidence="2" id="KW-1185">Reference proteome</keyword>
<proteinExistence type="predicted"/>
<dbReference type="EMBL" id="KV878936">
    <property type="protein sequence ID" value="OJJ78477.1"/>
    <property type="molecule type" value="Genomic_DNA"/>
</dbReference>
<gene>
    <name evidence="1" type="ORF">ASPGLDRAFT_138858</name>
</gene>